<proteinExistence type="predicted"/>
<sequence length="254" mass="28328">MRSRRFSILNIFLLSILLPSSSAFALSNNNGLCLGSTSAEGYKIVDESCPIGDGLWGRKPAKKGALWVQCGIYAELPEKGEVANGALYRKEGDQYRCLAGPFASFGEAINVRDKFRTHPETADAFIRQVGLKASKQKQLPNHSSRASKSSVVRQQEQVLGLWTPKPQGMDARYTVNRHDWWRATYQDANNACRQAGRTLVTERSIRKALLKQQGADALPDLYPYWLSNGHVYDIKLDMSFLAISDTLTLNVLCE</sequence>
<feature type="compositionally biased region" description="Polar residues" evidence="1">
    <location>
        <begin position="136"/>
        <end position="152"/>
    </location>
</feature>
<protein>
    <recommendedName>
        <fullName evidence="3">SPOR domain-containing protein</fullName>
    </recommendedName>
</protein>
<feature type="region of interest" description="Disordered" evidence="1">
    <location>
        <begin position="133"/>
        <end position="152"/>
    </location>
</feature>
<keyword evidence="5" id="KW-1185">Reference proteome</keyword>
<dbReference type="RefSeq" id="WP_062712897.1">
    <property type="nucleotide sequence ID" value="NZ_CAWRCI010000040.1"/>
</dbReference>
<feature type="chain" id="PRO_5007282435" description="SPOR domain-containing protein" evidence="2">
    <location>
        <begin position="26"/>
        <end position="254"/>
    </location>
</feature>
<evidence type="ECO:0000259" key="3">
    <source>
        <dbReference type="Pfam" id="PF05036"/>
    </source>
</evidence>
<feature type="signal peptide" evidence="2">
    <location>
        <begin position="1"/>
        <end position="25"/>
    </location>
</feature>
<dbReference type="Pfam" id="PF05036">
    <property type="entry name" value="SPOR"/>
    <property type="match status" value="1"/>
</dbReference>
<evidence type="ECO:0000256" key="2">
    <source>
        <dbReference type="SAM" id="SignalP"/>
    </source>
</evidence>
<organism evidence="4 5">
    <name type="scientific">Grimontia marina</name>
    <dbReference type="NCBI Taxonomy" id="646534"/>
    <lineage>
        <taxon>Bacteria</taxon>
        <taxon>Pseudomonadati</taxon>
        <taxon>Pseudomonadota</taxon>
        <taxon>Gammaproteobacteria</taxon>
        <taxon>Vibrionales</taxon>
        <taxon>Vibrionaceae</taxon>
        <taxon>Grimontia</taxon>
    </lineage>
</organism>
<dbReference type="OrthoDB" id="5811976at2"/>
<dbReference type="Proteomes" id="UP000073601">
    <property type="component" value="Unassembled WGS sequence"/>
</dbReference>
<gene>
    <name evidence="4" type="ORF">GMA8713_03678</name>
</gene>
<keyword evidence="2" id="KW-0732">Signal</keyword>
<evidence type="ECO:0000256" key="1">
    <source>
        <dbReference type="SAM" id="MobiDB-lite"/>
    </source>
</evidence>
<evidence type="ECO:0000313" key="5">
    <source>
        <dbReference type="Proteomes" id="UP000073601"/>
    </source>
</evidence>
<feature type="domain" description="SPOR" evidence="3">
    <location>
        <begin position="74"/>
        <end position="118"/>
    </location>
</feature>
<evidence type="ECO:0000313" key="4">
    <source>
        <dbReference type="EMBL" id="CZF85635.1"/>
    </source>
</evidence>
<dbReference type="GO" id="GO:0042834">
    <property type="term" value="F:peptidoglycan binding"/>
    <property type="evidence" value="ECO:0007669"/>
    <property type="project" value="InterPro"/>
</dbReference>
<name>A0A128FGL3_9GAMM</name>
<dbReference type="AlphaFoldDB" id="A0A128FGL3"/>
<reference evidence="5" key="1">
    <citation type="submission" date="2016-02" db="EMBL/GenBank/DDBJ databases">
        <authorList>
            <person name="Rodrigo-Torres Lidia"/>
            <person name="Arahal R.David."/>
        </authorList>
    </citation>
    <scope>NUCLEOTIDE SEQUENCE [LARGE SCALE GENOMIC DNA]</scope>
    <source>
        <strain evidence="5">CECT 8713</strain>
    </source>
</reference>
<accession>A0A128FGL3</accession>
<dbReference type="InterPro" id="IPR007730">
    <property type="entry name" value="SPOR-like_dom"/>
</dbReference>
<dbReference type="EMBL" id="FIZY01000040">
    <property type="protein sequence ID" value="CZF85635.1"/>
    <property type="molecule type" value="Genomic_DNA"/>
</dbReference>